<reference evidence="1 2" key="1">
    <citation type="submission" date="2019-04" db="EMBL/GenBank/DDBJ databases">
        <authorList>
            <consortium name="DOE Joint Genome Institute"/>
            <person name="Mondo S."/>
            <person name="Kjaerbolling I."/>
            <person name="Vesth T."/>
            <person name="Frisvad J.C."/>
            <person name="Nybo J.L."/>
            <person name="Theobald S."/>
            <person name="Kildgaard S."/>
            <person name="Isbrandt T."/>
            <person name="Kuo A."/>
            <person name="Sato A."/>
            <person name="Lyhne E.K."/>
            <person name="Kogle M.E."/>
            <person name="Wiebenga A."/>
            <person name="Kun R.S."/>
            <person name="Lubbers R.J."/>
            <person name="Makela M.R."/>
            <person name="Barry K."/>
            <person name="Chovatia M."/>
            <person name="Clum A."/>
            <person name="Daum C."/>
            <person name="Haridas S."/>
            <person name="He G."/>
            <person name="LaButti K."/>
            <person name="Lipzen A."/>
            <person name="Riley R."/>
            <person name="Salamov A."/>
            <person name="Simmons B.A."/>
            <person name="Magnuson J.K."/>
            <person name="Henrissat B."/>
            <person name="Mortensen U.H."/>
            <person name="Larsen T.O."/>
            <person name="Devries R.P."/>
            <person name="Grigoriev I.V."/>
            <person name="Machida M."/>
            <person name="Baker S.E."/>
            <person name="Andersen M.R."/>
            <person name="Cantor M.N."/>
            <person name="Hua S.X."/>
        </authorList>
    </citation>
    <scope>NUCLEOTIDE SEQUENCE [LARGE SCALE GENOMIC DNA]</scope>
    <source>
        <strain evidence="1 2">CBS 117616</strain>
    </source>
</reference>
<organism evidence="1 2">
    <name type="scientific">Aspergillus pseudocaelatus</name>
    <dbReference type="NCBI Taxonomy" id="1825620"/>
    <lineage>
        <taxon>Eukaryota</taxon>
        <taxon>Fungi</taxon>
        <taxon>Dikarya</taxon>
        <taxon>Ascomycota</taxon>
        <taxon>Pezizomycotina</taxon>
        <taxon>Eurotiomycetes</taxon>
        <taxon>Eurotiomycetidae</taxon>
        <taxon>Eurotiales</taxon>
        <taxon>Aspergillaceae</taxon>
        <taxon>Aspergillus</taxon>
        <taxon>Aspergillus subgen. Circumdati</taxon>
    </lineage>
</organism>
<sequence>MLLPDLILSGSIECQAMITKKIFFSFIDPSADDEARETVSDIIDRTSSGGKHQTKAFHNSFLKKCINNTPRCGGESAEEQ</sequence>
<dbReference type="Proteomes" id="UP000325395">
    <property type="component" value="Unassembled WGS sequence"/>
</dbReference>
<evidence type="ECO:0000313" key="2">
    <source>
        <dbReference type="Proteomes" id="UP000325395"/>
    </source>
</evidence>
<evidence type="ECO:0000313" key="1">
    <source>
        <dbReference type="EMBL" id="KAE8412904.1"/>
    </source>
</evidence>
<dbReference type="EMBL" id="ML735820">
    <property type="protein sequence ID" value="KAE8412904.1"/>
    <property type="molecule type" value="Genomic_DNA"/>
</dbReference>
<name>A0ABQ6W6Y3_9EURO</name>
<gene>
    <name evidence="1" type="ORF">BDV36DRAFT_287464</name>
</gene>
<proteinExistence type="predicted"/>
<accession>A0ABQ6W6Y3</accession>
<protein>
    <submittedName>
        <fullName evidence="1">Uncharacterized protein</fullName>
    </submittedName>
</protein>
<keyword evidence="2" id="KW-1185">Reference proteome</keyword>